<comment type="caution">
    <text evidence="1">The sequence shown here is derived from an EMBL/GenBank/DDBJ whole genome shotgun (WGS) entry which is preliminary data.</text>
</comment>
<evidence type="ECO:0000313" key="2">
    <source>
        <dbReference type="Proteomes" id="UP000239706"/>
    </source>
</evidence>
<evidence type="ECO:0000313" key="1">
    <source>
        <dbReference type="EMBL" id="PRR80777.1"/>
    </source>
</evidence>
<accession>A0A2T0BAE7</accession>
<protein>
    <submittedName>
        <fullName evidence="1">Uncharacterized protein</fullName>
    </submittedName>
</protein>
<proteinExistence type="predicted"/>
<gene>
    <name evidence="1" type="ORF">CLLI_00490</name>
</gene>
<dbReference type="Proteomes" id="UP000239706">
    <property type="component" value="Unassembled WGS sequence"/>
</dbReference>
<sequence>MTINKSLMVSLEFERISNYIANWLYSNEEFLNVITVPHNSASIFIKAINSYINAGKRVLYITNEREEYVDILSSMRKHISSQNYSYIRNYKIETEKSLIVCNFKNALKIDNKFDLVIYDDIRSLPVYSKYEIIDIMAKNCKERGKFIAFSIESIFKNKREILLPIYESRMPIIEPRIISTKIDLSNDIPYMIYDYLRWSIEYGKKVIIYVPDKEKLINVLGYLSAYFKDLNRSLLYFSKESEELKIIFNFMKMKRGILITDDFKEKTYFITEDKSINEMVFFANHCIFDYKKLVYFCEKTTSAKKNIMREVIFLGNAETQDMYKAKNIIRSFNREAWEKGLLKI</sequence>
<organism evidence="1 2">
    <name type="scientific">Clostridium liquoris</name>
    <dbReference type="NCBI Taxonomy" id="1289519"/>
    <lineage>
        <taxon>Bacteria</taxon>
        <taxon>Bacillati</taxon>
        <taxon>Bacillota</taxon>
        <taxon>Clostridia</taxon>
        <taxon>Eubacteriales</taxon>
        <taxon>Clostridiaceae</taxon>
        <taxon>Clostridium</taxon>
    </lineage>
</organism>
<dbReference type="RefSeq" id="WP_106062284.1">
    <property type="nucleotide sequence ID" value="NZ_PVXO01000003.1"/>
</dbReference>
<dbReference type="OrthoDB" id="1933944at2"/>
<dbReference type="AlphaFoldDB" id="A0A2T0BAE7"/>
<reference evidence="1 2" key="1">
    <citation type="submission" date="2018-03" db="EMBL/GenBank/DDBJ databases">
        <title>Genome sequence of Clostridium liquoris DSM 100320.</title>
        <authorList>
            <person name="Poehlein A."/>
            <person name="Daniel R."/>
        </authorList>
    </citation>
    <scope>NUCLEOTIDE SEQUENCE [LARGE SCALE GENOMIC DNA]</scope>
    <source>
        <strain evidence="1 2">DSM 100320</strain>
    </source>
</reference>
<name>A0A2T0BAE7_9CLOT</name>
<keyword evidence="2" id="KW-1185">Reference proteome</keyword>
<dbReference type="EMBL" id="PVXO01000003">
    <property type="protein sequence ID" value="PRR80777.1"/>
    <property type="molecule type" value="Genomic_DNA"/>
</dbReference>